<dbReference type="PRINTS" id="PR00359">
    <property type="entry name" value="BP450"/>
</dbReference>
<evidence type="ECO:0000313" key="11">
    <source>
        <dbReference type="EMBL" id="TVT17538.1"/>
    </source>
</evidence>
<dbReference type="PRINTS" id="PR00385">
    <property type="entry name" value="P450"/>
</dbReference>
<dbReference type="Proteomes" id="UP000318578">
    <property type="component" value="Unassembled WGS sequence"/>
</dbReference>
<comment type="pathway">
    <text evidence="1">Antibiotic biosynthesis; vancomycin biosynthesis.</text>
</comment>
<dbReference type="InterPro" id="IPR036396">
    <property type="entry name" value="Cyt_P450_sf"/>
</dbReference>
<keyword evidence="3 9" id="KW-0349">Heme</keyword>
<dbReference type="GO" id="GO:0020037">
    <property type="term" value="F:heme binding"/>
    <property type="evidence" value="ECO:0007669"/>
    <property type="project" value="InterPro"/>
</dbReference>
<dbReference type="InterPro" id="IPR001128">
    <property type="entry name" value="Cyt_P450"/>
</dbReference>
<dbReference type="AlphaFoldDB" id="A0A557ZZU3"/>
<dbReference type="GO" id="GO:0004497">
    <property type="term" value="F:monooxygenase activity"/>
    <property type="evidence" value="ECO:0007669"/>
    <property type="project" value="UniProtKB-KW"/>
</dbReference>
<keyword evidence="12" id="KW-1185">Reference proteome</keyword>
<evidence type="ECO:0000256" key="9">
    <source>
        <dbReference type="RuleBase" id="RU000461"/>
    </source>
</evidence>
<proteinExistence type="inferred from homology"/>
<dbReference type="PANTHER" id="PTHR46696:SF1">
    <property type="entry name" value="CYTOCHROME P450 YJIB-RELATED"/>
    <property type="match status" value="1"/>
</dbReference>
<keyword evidence="7 9" id="KW-0503">Monooxygenase</keyword>
<dbReference type="GO" id="GO:0016705">
    <property type="term" value="F:oxidoreductase activity, acting on paired donors, with incorporation or reduction of molecular oxygen"/>
    <property type="evidence" value="ECO:0007669"/>
    <property type="project" value="InterPro"/>
</dbReference>
<comment type="caution">
    <text evidence="11">The sequence shown here is derived from an EMBL/GenBank/DDBJ whole genome shotgun (WGS) entry which is preliminary data.</text>
</comment>
<keyword evidence="5 9" id="KW-0560">Oxidoreductase</keyword>
<dbReference type="Gene3D" id="1.10.630.10">
    <property type="entry name" value="Cytochrome P450"/>
    <property type="match status" value="1"/>
</dbReference>
<keyword evidence="6 9" id="KW-0408">Iron</keyword>
<dbReference type="FunFam" id="1.10.630.10:FF:000018">
    <property type="entry name" value="Cytochrome P450 monooxygenase"/>
    <property type="match status" value="1"/>
</dbReference>
<dbReference type="EMBL" id="VJZA01000077">
    <property type="protein sequence ID" value="TVT17538.1"/>
    <property type="molecule type" value="Genomic_DNA"/>
</dbReference>
<gene>
    <name evidence="11" type="ORF">FNH06_31125</name>
</gene>
<evidence type="ECO:0000256" key="7">
    <source>
        <dbReference type="ARBA" id="ARBA00023033"/>
    </source>
</evidence>
<evidence type="ECO:0000256" key="6">
    <source>
        <dbReference type="ARBA" id="ARBA00023004"/>
    </source>
</evidence>
<dbReference type="Pfam" id="PF00067">
    <property type="entry name" value="p450"/>
    <property type="match status" value="1"/>
</dbReference>
<evidence type="ECO:0000256" key="4">
    <source>
        <dbReference type="ARBA" id="ARBA00022723"/>
    </source>
</evidence>
<accession>A0A557ZZU3</accession>
<feature type="region of interest" description="Disordered" evidence="10">
    <location>
        <begin position="1"/>
        <end position="38"/>
    </location>
</feature>
<evidence type="ECO:0000256" key="1">
    <source>
        <dbReference type="ARBA" id="ARBA00004660"/>
    </source>
</evidence>
<evidence type="ECO:0000256" key="2">
    <source>
        <dbReference type="ARBA" id="ARBA00010617"/>
    </source>
</evidence>
<dbReference type="SUPFAM" id="SSF48264">
    <property type="entry name" value="Cytochrome P450"/>
    <property type="match status" value="1"/>
</dbReference>
<dbReference type="CDD" id="cd11030">
    <property type="entry name" value="CYP105-like"/>
    <property type="match status" value="1"/>
</dbReference>
<dbReference type="PANTHER" id="PTHR46696">
    <property type="entry name" value="P450, PUTATIVE (EUROFUNG)-RELATED"/>
    <property type="match status" value="1"/>
</dbReference>
<dbReference type="InterPro" id="IPR017972">
    <property type="entry name" value="Cyt_P450_CS"/>
</dbReference>
<feature type="compositionally biased region" description="Pro residues" evidence="10">
    <location>
        <begin position="10"/>
        <end position="22"/>
    </location>
</feature>
<keyword evidence="4 9" id="KW-0479">Metal-binding</keyword>
<evidence type="ECO:0000256" key="8">
    <source>
        <dbReference type="ARBA" id="ARBA00055433"/>
    </source>
</evidence>
<sequence length="401" mass="45118">MTRTDATPATPLPAPRQCPYAPPAFYTETRESGQPRRGTLWDGSHPWLVGGYDQVQQVLRDPRVGADVTDPGFPNTSAAQPELEGNIFFRKDGDEHLPVRRILNPDFTAKRVEKWRTRIEELVDDAIDKMLEQPRPLDLVKHFALPIPTTAICELLGVDLVDSPVVTHAAHLATDMEAATEEKVAAMHELSEVLARYARQKQDEPDDRLLGRLVNEHVPNGDLTFDEVVRLAQLVIGAGHETTANMLSLGVLALIRDEQQREKLLSDPDAYAATCAEEMLRYWTIVQTEPRRFAREDIEVGGQLIRAGEGIICSLAAANRDPAVFQAPEELDITRAERRHMAFGYGVHQCLGQNLARVEMQAAFPRLFQRLPELRLAVPEEELRFRDTHIVYGLHELPVTW</sequence>
<organism evidence="11 12">
    <name type="scientific">Amycolatopsis acidiphila</name>
    <dbReference type="NCBI Taxonomy" id="715473"/>
    <lineage>
        <taxon>Bacteria</taxon>
        <taxon>Bacillati</taxon>
        <taxon>Actinomycetota</taxon>
        <taxon>Actinomycetes</taxon>
        <taxon>Pseudonocardiales</taxon>
        <taxon>Pseudonocardiaceae</taxon>
        <taxon>Amycolatopsis</taxon>
    </lineage>
</organism>
<dbReference type="OrthoDB" id="3209493at2"/>
<evidence type="ECO:0000256" key="5">
    <source>
        <dbReference type="ARBA" id="ARBA00023002"/>
    </source>
</evidence>
<dbReference type="GO" id="GO:0005506">
    <property type="term" value="F:iron ion binding"/>
    <property type="evidence" value="ECO:0007669"/>
    <property type="project" value="InterPro"/>
</dbReference>
<dbReference type="RefSeq" id="WP_144643512.1">
    <property type="nucleotide sequence ID" value="NZ_BNAX01000029.1"/>
</dbReference>
<reference evidence="11 12" key="1">
    <citation type="submission" date="2019-07" db="EMBL/GenBank/DDBJ databases">
        <title>New species of Amycolatopsis and Streptomyces.</title>
        <authorList>
            <person name="Duangmal K."/>
            <person name="Teo W.F.A."/>
            <person name="Lipun K."/>
        </authorList>
    </citation>
    <scope>NUCLEOTIDE SEQUENCE [LARGE SCALE GENOMIC DNA]</scope>
    <source>
        <strain evidence="11 12">JCM 30562</strain>
    </source>
</reference>
<protein>
    <submittedName>
        <fullName evidence="11">Cytochrome P450</fullName>
    </submittedName>
</protein>
<comment type="function">
    <text evidence="8">Involved in the coupling of aromatic side chains of the heptapeptide of vancomycin.</text>
</comment>
<dbReference type="PROSITE" id="PS00086">
    <property type="entry name" value="CYTOCHROME_P450"/>
    <property type="match status" value="1"/>
</dbReference>
<name>A0A557ZZU3_9PSEU</name>
<evidence type="ECO:0000256" key="3">
    <source>
        <dbReference type="ARBA" id="ARBA00022617"/>
    </source>
</evidence>
<comment type="similarity">
    <text evidence="2 9">Belongs to the cytochrome P450 family.</text>
</comment>
<dbReference type="InterPro" id="IPR002397">
    <property type="entry name" value="Cyt_P450_B"/>
</dbReference>
<evidence type="ECO:0000313" key="12">
    <source>
        <dbReference type="Proteomes" id="UP000318578"/>
    </source>
</evidence>
<evidence type="ECO:0000256" key="10">
    <source>
        <dbReference type="SAM" id="MobiDB-lite"/>
    </source>
</evidence>